<keyword evidence="4" id="KW-1185">Reference proteome</keyword>
<dbReference type="Pfam" id="PF03181">
    <property type="entry name" value="BURP"/>
    <property type="match status" value="1"/>
</dbReference>
<dbReference type="PANTHER" id="PTHR31236:SF41">
    <property type="entry name" value="BURP DOMAIN PROTEIN USPL1"/>
    <property type="match status" value="1"/>
</dbReference>
<dbReference type="SMART" id="SM01045">
    <property type="entry name" value="BURP"/>
    <property type="match status" value="1"/>
</dbReference>
<reference evidence="3 4" key="1">
    <citation type="submission" date="2021-09" db="EMBL/GenBank/DDBJ databases">
        <title>Genomic insights and catalytic innovation underlie evolution of tropane alkaloids biosynthesis.</title>
        <authorList>
            <person name="Wang Y.-J."/>
            <person name="Tian T."/>
            <person name="Huang J.-P."/>
            <person name="Huang S.-X."/>
        </authorList>
    </citation>
    <scope>NUCLEOTIDE SEQUENCE [LARGE SCALE GENOMIC DNA]</scope>
    <source>
        <strain evidence="3">KIB-2018</strain>
        <tissue evidence="3">Leaf</tissue>
    </source>
</reference>
<feature type="chain" id="PRO_5043911273" description="BURP domain-containing protein" evidence="1">
    <location>
        <begin position="27"/>
        <end position="298"/>
    </location>
</feature>
<dbReference type="InterPro" id="IPR004873">
    <property type="entry name" value="BURP_dom"/>
</dbReference>
<organism evidence="3 4">
    <name type="scientific">Erythroxylum novogranatense</name>
    <dbReference type="NCBI Taxonomy" id="1862640"/>
    <lineage>
        <taxon>Eukaryota</taxon>
        <taxon>Viridiplantae</taxon>
        <taxon>Streptophyta</taxon>
        <taxon>Embryophyta</taxon>
        <taxon>Tracheophyta</taxon>
        <taxon>Spermatophyta</taxon>
        <taxon>Magnoliopsida</taxon>
        <taxon>eudicotyledons</taxon>
        <taxon>Gunneridae</taxon>
        <taxon>Pentapetalae</taxon>
        <taxon>rosids</taxon>
        <taxon>fabids</taxon>
        <taxon>Malpighiales</taxon>
        <taxon>Erythroxylaceae</taxon>
        <taxon>Erythroxylum</taxon>
    </lineage>
</organism>
<dbReference type="PANTHER" id="PTHR31236">
    <property type="entry name" value="BURP DOMAIN PROTEIN USPL1-LIKE"/>
    <property type="match status" value="1"/>
</dbReference>
<keyword evidence="1" id="KW-0732">Signal</keyword>
<dbReference type="AlphaFoldDB" id="A0AAV8T9W8"/>
<accession>A0AAV8T9W8</accession>
<protein>
    <recommendedName>
        <fullName evidence="2">BURP domain-containing protein</fullName>
    </recommendedName>
</protein>
<dbReference type="Proteomes" id="UP001159364">
    <property type="component" value="Linkage Group LG05"/>
</dbReference>
<dbReference type="PROSITE" id="PS51277">
    <property type="entry name" value="BURP"/>
    <property type="match status" value="1"/>
</dbReference>
<dbReference type="EMBL" id="JAIWQS010000005">
    <property type="protein sequence ID" value="KAJ8763472.1"/>
    <property type="molecule type" value="Genomic_DNA"/>
</dbReference>
<comment type="caution">
    <text evidence="3">The sequence shown here is derived from an EMBL/GenBank/DDBJ whole genome shotgun (WGS) entry which is preliminary data.</text>
</comment>
<name>A0AAV8T9W8_9ROSI</name>
<evidence type="ECO:0000259" key="2">
    <source>
        <dbReference type="PROSITE" id="PS51277"/>
    </source>
</evidence>
<sequence>MSLTFLPWKFIICVLLVPTFLRVTDATSRRKWKQESGDTQEHDLGRSFKDNSNLLVKHIIDNSAQSAHLDHMDPSFHVFFTLDDLKVGKTTPFYISIKDPSSSPHLLSRSEATLIPFSSEQLPNVLESLSLSKDSPQAKAMEYTLRQCELESMKGETKFCATSLESMLDFAQTTFGLDTKFRVLTTNHLTKPTATLQNYTILEEPKEIVAKKMIGCHIMPYPYVVYYCHSQEGGNRLFEFLLGGKNGERVKAAGVCHVDTSQWDSDNVSFRVLNIEKGTSPVCHIFQADDMVWIPLAA</sequence>
<proteinExistence type="predicted"/>
<evidence type="ECO:0000313" key="3">
    <source>
        <dbReference type="EMBL" id="KAJ8763472.1"/>
    </source>
</evidence>
<evidence type="ECO:0000313" key="4">
    <source>
        <dbReference type="Proteomes" id="UP001159364"/>
    </source>
</evidence>
<evidence type="ECO:0000256" key="1">
    <source>
        <dbReference type="SAM" id="SignalP"/>
    </source>
</evidence>
<feature type="signal peptide" evidence="1">
    <location>
        <begin position="1"/>
        <end position="26"/>
    </location>
</feature>
<feature type="domain" description="BURP" evidence="2">
    <location>
        <begin position="79"/>
        <end position="296"/>
    </location>
</feature>
<gene>
    <name evidence="3" type="ORF">K2173_002355</name>
</gene>
<dbReference type="InterPro" id="IPR044816">
    <property type="entry name" value="BURP"/>
</dbReference>